<dbReference type="InParanoid" id="B4D466"/>
<organism evidence="1 2">
    <name type="scientific">Chthoniobacter flavus Ellin428</name>
    <dbReference type="NCBI Taxonomy" id="497964"/>
    <lineage>
        <taxon>Bacteria</taxon>
        <taxon>Pseudomonadati</taxon>
        <taxon>Verrucomicrobiota</taxon>
        <taxon>Spartobacteria</taxon>
        <taxon>Chthoniobacterales</taxon>
        <taxon>Chthoniobacteraceae</taxon>
        <taxon>Chthoniobacter</taxon>
    </lineage>
</organism>
<keyword evidence="2" id="KW-1185">Reference proteome</keyword>
<reference evidence="1 2" key="1">
    <citation type="journal article" date="2011" name="J. Bacteriol.">
        <title>Genome sequence of Chthoniobacter flavus Ellin428, an aerobic heterotrophic soil bacterium.</title>
        <authorList>
            <person name="Kant R."/>
            <person name="van Passel M.W."/>
            <person name="Palva A."/>
            <person name="Lucas S."/>
            <person name="Lapidus A."/>
            <person name="Glavina Del Rio T."/>
            <person name="Dalin E."/>
            <person name="Tice H."/>
            <person name="Bruce D."/>
            <person name="Goodwin L."/>
            <person name="Pitluck S."/>
            <person name="Larimer F.W."/>
            <person name="Land M.L."/>
            <person name="Hauser L."/>
            <person name="Sangwan P."/>
            <person name="de Vos W.M."/>
            <person name="Janssen P.H."/>
            <person name="Smidt H."/>
        </authorList>
    </citation>
    <scope>NUCLEOTIDE SEQUENCE [LARGE SCALE GENOMIC DNA]</scope>
    <source>
        <strain evidence="1 2">Ellin428</strain>
    </source>
</reference>
<evidence type="ECO:0000313" key="2">
    <source>
        <dbReference type="Proteomes" id="UP000005824"/>
    </source>
</evidence>
<dbReference type="STRING" id="497964.CfE428DRAFT_3704"/>
<gene>
    <name evidence="1" type="ORF">CfE428DRAFT_3704</name>
</gene>
<sequence length="598" mass="66843">MLWPVSLTLAADDAAKTDPRYPFRTDFANANLPWYQPKPLEFPPHHSDRRINGELISADFIHRTGQFRVSKTGEVVEFFMPPYASVHFLKAEADLRDVPLGTDFLFFLNDDGHGNFTRLATMQDQFSIDAGHSFSYKLDEVKLGEGKLLATKQSIPKNQPDLGKAELHVNAATRVWKDDQQIKLEDLKPGDELLYDLTGRSASSPGVCTDIWVGAETHQKVTEAQTAKFAERVKKLGLPGWINKTEGNKVTVTLFSDDVPTFKKTYADDLAVGKDVALCVANEELRTWNPPVDKEKSSIVEVSKVPTESYGCSGTQVVIQVAYMLEGFRRGRVVRVFGSGWTIKDPPYGQGLMNYGYRGPTNSEIQENTAKEYPLQYPYRTDYGNDTLPWFKLKPGQKPPQYSEHRVLGELVKVDAEKHTCQFRTDRTGETVEFTLVPGGSVQYLNANATLADIPIGTRCTFGLYQDHNGAFSQAWTVSDDFSHLASQNTTLRVTALKLDQGRIDVGWQLTKMKNYNGDMELEPDLGQSILLVTPETRVWKGDKQVKLTDLAVGDLLLVDRTSEQSGQPAHCTDIWIGEDTHKAATEQQAKKLATAKK</sequence>
<protein>
    <submittedName>
        <fullName evidence="1">Uncharacterized protein</fullName>
    </submittedName>
</protein>
<dbReference type="AlphaFoldDB" id="B4D466"/>
<dbReference type="Proteomes" id="UP000005824">
    <property type="component" value="Unassembled WGS sequence"/>
</dbReference>
<name>B4D466_9BACT</name>
<comment type="caution">
    <text evidence="1">The sequence shown here is derived from an EMBL/GenBank/DDBJ whole genome shotgun (WGS) entry which is preliminary data.</text>
</comment>
<evidence type="ECO:0000313" key="1">
    <source>
        <dbReference type="EMBL" id="EDY18667.1"/>
    </source>
</evidence>
<accession>B4D466</accession>
<proteinExistence type="predicted"/>
<dbReference type="EMBL" id="ABVL01000011">
    <property type="protein sequence ID" value="EDY18667.1"/>
    <property type="molecule type" value="Genomic_DNA"/>
</dbReference>
<dbReference type="eggNOG" id="ENOG502Z7Y5">
    <property type="taxonomic scope" value="Bacteria"/>
</dbReference>